<dbReference type="Gene3D" id="3.40.30.10">
    <property type="entry name" value="Glutaredoxin"/>
    <property type="match status" value="1"/>
</dbReference>
<dbReference type="EMBL" id="UFSM01000002">
    <property type="protein sequence ID" value="SUY28649.1"/>
    <property type="molecule type" value="Genomic_DNA"/>
</dbReference>
<proteinExistence type="predicted"/>
<evidence type="ECO:0000313" key="2">
    <source>
        <dbReference type="Proteomes" id="UP000254701"/>
    </source>
</evidence>
<protein>
    <submittedName>
        <fullName evidence="1">AaFd4</fullName>
    </submittedName>
</protein>
<dbReference type="SUPFAM" id="SSF52833">
    <property type="entry name" value="Thioredoxin-like"/>
    <property type="match status" value="1"/>
</dbReference>
<dbReference type="AlphaFoldDB" id="A0A381IMF0"/>
<gene>
    <name evidence="1" type="primary">fdx4</name>
    <name evidence="1" type="ORF">NCTC10684_05262</name>
</gene>
<organism evidence="1 2">
    <name type="scientific">Aminobacter aminovorans</name>
    <name type="common">Chelatobacter heintzii</name>
    <dbReference type="NCBI Taxonomy" id="83263"/>
    <lineage>
        <taxon>Bacteria</taxon>
        <taxon>Pseudomonadati</taxon>
        <taxon>Pseudomonadota</taxon>
        <taxon>Alphaproteobacteria</taxon>
        <taxon>Hyphomicrobiales</taxon>
        <taxon>Phyllobacteriaceae</taxon>
        <taxon>Aminobacter</taxon>
    </lineage>
</organism>
<evidence type="ECO:0000313" key="1">
    <source>
        <dbReference type="EMBL" id="SUY28649.1"/>
    </source>
</evidence>
<dbReference type="Pfam" id="PF01257">
    <property type="entry name" value="2Fe-2S_thioredx"/>
    <property type="match status" value="1"/>
</dbReference>
<dbReference type="CDD" id="cd02980">
    <property type="entry name" value="TRX_Fd_family"/>
    <property type="match status" value="1"/>
</dbReference>
<dbReference type="InterPro" id="IPR036249">
    <property type="entry name" value="Thioredoxin-like_sf"/>
</dbReference>
<accession>A0A381IMF0</accession>
<dbReference type="Proteomes" id="UP000254701">
    <property type="component" value="Unassembled WGS sequence"/>
</dbReference>
<reference evidence="1 2" key="1">
    <citation type="submission" date="2018-06" db="EMBL/GenBank/DDBJ databases">
        <authorList>
            <consortium name="Pathogen Informatics"/>
            <person name="Doyle S."/>
        </authorList>
    </citation>
    <scope>NUCLEOTIDE SEQUENCE [LARGE SCALE GENOMIC DNA]</scope>
    <source>
        <strain evidence="1 2">NCTC10684</strain>
    </source>
</reference>
<name>A0A381IMF0_AMIAI</name>
<sequence>MACYSEQGQPSLRDALLSLRGGPYDAILVVPLVLPLEPSFLNWITRSLKRWQSEHPGRWPPVRISRDIAQSLHFEPLLGALINGAAAEPAVPPDDHVKLEGSLVPAQKRRVLVCEGGACNAAGAHAIWGHLRNLQESRKLRMTGEGTMTAKATCLGPCNLAPVLQVYPEGTYYGGVTETAVDRIVEEHLLGGSVVHDFAYEPTGRKQRLRPVINSSSSKGE</sequence>